<dbReference type="PANTHER" id="PTHR24148:SF78">
    <property type="entry name" value="HETEROKARYON INCOMPATIBILITY DOMAIN-CONTAINING PROTEIN"/>
    <property type="match status" value="1"/>
</dbReference>
<dbReference type="AlphaFoldDB" id="A0A8H5XN44"/>
<reference evidence="2 3" key="1">
    <citation type="submission" date="2020-05" db="EMBL/GenBank/DDBJ databases">
        <title>Identification and distribution of gene clusters putatively required for synthesis of sphingolipid metabolism inhibitors in phylogenetically diverse species of the filamentous fungus Fusarium.</title>
        <authorList>
            <person name="Kim H.-S."/>
            <person name="Busman M."/>
            <person name="Brown D.W."/>
            <person name="Divon H."/>
            <person name="Uhlig S."/>
            <person name="Proctor R.H."/>
        </authorList>
    </citation>
    <scope>NUCLEOTIDE SEQUENCE [LARGE SCALE GENOMIC DNA]</scope>
    <source>
        <strain evidence="2 3">NRRL 66235</strain>
    </source>
</reference>
<dbReference type="PANTHER" id="PTHR24148">
    <property type="entry name" value="ANKYRIN REPEAT DOMAIN-CONTAINING PROTEIN 39 HOMOLOG-RELATED"/>
    <property type="match status" value="1"/>
</dbReference>
<evidence type="ECO:0000259" key="1">
    <source>
        <dbReference type="Pfam" id="PF06985"/>
    </source>
</evidence>
<evidence type="ECO:0000313" key="2">
    <source>
        <dbReference type="EMBL" id="KAF5696935.1"/>
    </source>
</evidence>
<dbReference type="InterPro" id="IPR010730">
    <property type="entry name" value="HET"/>
</dbReference>
<dbReference type="EMBL" id="JAAOAN010001105">
    <property type="protein sequence ID" value="KAF5696935.1"/>
    <property type="molecule type" value="Genomic_DNA"/>
</dbReference>
<comment type="caution">
    <text evidence="2">The sequence shown here is derived from an EMBL/GenBank/DDBJ whole genome shotgun (WGS) entry which is preliminary data.</text>
</comment>
<keyword evidence="3" id="KW-1185">Reference proteome</keyword>
<accession>A0A8H5XN44</accession>
<dbReference type="InterPro" id="IPR052895">
    <property type="entry name" value="HetReg/Transcr_Mod"/>
</dbReference>
<organism evidence="2 3">
    <name type="scientific">Fusarium mundagurra</name>
    <dbReference type="NCBI Taxonomy" id="1567541"/>
    <lineage>
        <taxon>Eukaryota</taxon>
        <taxon>Fungi</taxon>
        <taxon>Dikarya</taxon>
        <taxon>Ascomycota</taxon>
        <taxon>Pezizomycotina</taxon>
        <taxon>Sordariomycetes</taxon>
        <taxon>Hypocreomycetidae</taxon>
        <taxon>Hypocreales</taxon>
        <taxon>Nectriaceae</taxon>
        <taxon>Fusarium</taxon>
        <taxon>Fusarium fujikuroi species complex</taxon>
    </lineage>
</organism>
<evidence type="ECO:0000313" key="3">
    <source>
        <dbReference type="Proteomes" id="UP000544331"/>
    </source>
</evidence>
<dbReference type="Proteomes" id="UP000544331">
    <property type="component" value="Unassembled WGS sequence"/>
</dbReference>
<name>A0A8H5XN44_9HYPO</name>
<protein>
    <submittedName>
        <fullName evidence="2">Het</fullName>
    </submittedName>
</protein>
<gene>
    <name evidence="2" type="ORF">FMUND_15552</name>
</gene>
<feature type="domain" description="Heterokaryon incompatibility" evidence="1">
    <location>
        <begin position="16"/>
        <end position="100"/>
    </location>
</feature>
<proteinExistence type="predicted"/>
<sequence>MPTLRLRPSRLRKHPVHAICINQRDSNEKGKQVQSMAKIYAKASRVIVWLGEAAASSDQALEEIRIVAVKNPAINETNHQQAILALLEREWFQRIWVLQEVAAARHVLIKCGSMEIDGYAGKPTA</sequence>
<dbReference type="Pfam" id="PF06985">
    <property type="entry name" value="HET"/>
    <property type="match status" value="1"/>
</dbReference>
<dbReference type="OrthoDB" id="5105626at2759"/>